<comment type="caution">
    <text evidence="2">The sequence shown here is derived from an EMBL/GenBank/DDBJ whole genome shotgun (WGS) entry which is preliminary data.</text>
</comment>
<evidence type="ECO:0000256" key="1">
    <source>
        <dbReference type="SAM" id="MobiDB-lite"/>
    </source>
</evidence>
<name>A0A0F9Q728_9ZZZZ</name>
<reference evidence="2" key="1">
    <citation type="journal article" date="2015" name="Nature">
        <title>Complex archaea that bridge the gap between prokaryotes and eukaryotes.</title>
        <authorList>
            <person name="Spang A."/>
            <person name="Saw J.H."/>
            <person name="Jorgensen S.L."/>
            <person name="Zaremba-Niedzwiedzka K."/>
            <person name="Martijn J."/>
            <person name="Lind A.E."/>
            <person name="van Eijk R."/>
            <person name="Schleper C."/>
            <person name="Guy L."/>
            <person name="Ettema T.J."/>
        </authorList>
    </citation>
    <scope>NUCLEOTIDE SEQUENCE</scope>
</reference>
<dbReference type="PROSITE" id="PS51257">
    <property type="entry name" value="PROKAR_LIPOPROTEIN"/>
    <property type="match status" value="1"/>
</dbReference>
<accession>A0A0F9Q728</accession>
<dbReference type="EMBL" id="LAZR01002229">
    <property type="protein sequence ID" value="KKN32782.1"/>
    <property type="molecule type" value="Genomic_DNA"/>
</dbReference>
<feature type="compositionally biased region" description="Pro residues" evidence="1">
    <location>
        <begin position="114"/>
        <end position="124"/>
    </location>
</feature>
<feature type="region of interest" description="Disordered" evidence="1">
    <location>
        <begin position="22"/>
        <end position="59"/>
    </location>
</feature>
<feature type="compositionally biased region" description="Low complexity" evidence="1">
    <location>
        <begin position="37"/>
        <end position="54"/>
    </location>
</feature>
<sequence>MRKSTAAVLFALVLAVAMSCSGGSSEEPIKYPEVAETPTPTGTPTPTATITPTPTQRPEPLPTLKPAATPAPIVIIVTATPTVTPIPGDTPTPTLVPDTPTPVVIIVTATPTTTPTPTPIPTPTSIPTATPTVTPTPTPTPTPTSTPVPTPTPIPPISHTFTGKGVSTYSNVTFDPYRTLVIEIVTSGEGGIHVELVSPAGCVTDLLSTTTAYTGDVAYNLSTSDECSGSIYFANSILIVRTALNTAWIINLDQLVMPARVLTPKVYVGTGTHVLEPILLDRGDSVKAISVGEGKFQVKMLGLYKNESDTYLLFDETRDLANSINSFLPAPTGVYLPVVITQENREWSLEFFNH</sequence>
<gene>
    <name evidence="2" type="ORF">LCGC14_0810510</name>
</gene>
<proteinExistence type="predicted"/>
<feature type="compositionally biased region" description="Pro residues" evidence="1">
    <location>
        <begin position="134"/>
        <end position="153"/>
    </location>
</feature>
<protein>
    <submittedName>
        <fullName evidence="2">Uncharacterized protein</fullName>
    </submittedName>
</protein>
<feature type="region of interest" description="Disordered" evidence="1">
    <location>
        <begin position="110"/>
        <end position="153"/>
    </location>
</feature>
<evidence type="ECO:0000313" key="2">
    <source>
        <dbReference type="EMBL" id="KKN32782.1"/>
    </source>
</evidence>
<organism evidence="2">
    <name type="scientific">marine sediment metagenome</name>
    <dbReference type="NCBI Taxonomy" id="412755"/>
    <lineage>
        <taxon>unclassified sequences</taxon>
        <taxon>metagenomes</taxon>
        <taxon>ecological metagenomes</taxon>
    </lineage>
</organism>
<dbReference type="AlphaFoldDB" id="A0A0F9Q728"/>